<dbReference type="PANTHER" id="PTHR42850">
    <property type="entry name" value="METALLOPHOSPHOESTERASE"/>
    <property type="match status" value="1"/>
</dbReference>
<evidence type="ECO:0000313" key="2">
    <source>
        <dbReference type="EMBL" id="OGC40867.1"/>
    </source>
</evidence>
<protein>
    <recommendedName>
        <fullName evidence="1">Calcineurin-like phosphoesterase domain-containing protein</fullName>
    </recommendedName>
</protein>
<gene>
    <name evidence="2" type="ORF">A2438_01055</name>
</gene>
<evidence type="ECO:0000259" key="1">
    <source>
        <dbReference type="Pfam" id="PF00149"/>
    </source>
</evidence>
<evidence type="ECO:0000313" key="3">
    <source>
        <dbReference type="Proteomes" id="UP000179242"/>
    </source>
</evidence>
<dbReference type="EMBL" id="MEUJ01000002">
    <property type="protein sequence ID" value="OGC40867.1"/>
    <property type="molecule type" value="Genomic_DNA"/>
</dbReference>
<dbReference type="GO" id="GO:0016791">
    <property type="term" value="F:phosphatase activity"/>
    <property type="evidence" value="ECO:0007669"/>
    <property type="project" value="TreeGrafter"/>
</dbReference>
<dbReference type="InterPro" id="IPR050126">
    <property type="entry name" value="Ap4A_hydrolase"/>
</dbReference>
<dbReference type="GO" id="GO:0005737">
    <property type="term" value="C:cytoplasm"/>
    <property type="evidence" value="ECO:0007669"/>
    <property type="project" value="TreeGrafter"/>
</dbReference>
<proteinExistence type="predicted"/>
<dbReference type="InterPro" id="IPR011152">
    <property type="entry name" value="Pesterase_MJ0912"/>
</dbReference>
<accession>A0A1F4U7K9</accession>
<dbReference type="InterPro" id="IPR004843">
    <property type="entry name" value="Calcineurin-like_PHP"/>
</dbReference>
<name>A0A1F4U7K9_UNCSA</name>
<dbReference type="AlphaFoldDB" id="A0A1F4U7K9"/>
<feature type="domain" description="Calcineurin-like phosphoesterase" evidence="1">
    <location>
        <begin position="15"/>
        <end position="179"/>
    </location>
</feature>
<organism evidence="2 3">
    <name type="scientific">candidate division WOR-1 bacterium RIFOXYC2_FULL_46_14</name>
    <dbReference type="NCBI Taxonomy" id="1802587"/>
    <lineage>
        <taxon>Bacteria</taxon>
        <taxon>Bacillati</taxon>
        <taxon>Saganbacteria</taxon>
    </lineage>
</organism>
<dbReference type="PIRSF" id="PIRSF000883">
    <property type="entry name" value="Pesterase_MJ0912"/>
    <property type="match status" value="1"/>
</dbReference>
<sequence length="269" mass="30372">MRTGLTGAGIIRPQKIGVFSDVHGNLPALRETLFFLIYAQEVDLLLCCGDTVGYGCFPNECYQALQANKVNAVTGNHEKYIKLAWTLDPEGSGIDPFENPKKYPRISEIERVSLWTSQRLTVENRSFLYGLPDFISFPDLGLSICHSLQHNYVENPATAAALLDLYQTRIVFIGHTHQPAYWFFEEGNLMPTPVTGSQRIYMEEKNRYIINVGSVGQPRDDNTDACCVVFEPPDILSYHRIPYDVSEMTDAMGELAFPGRFTGRLYLGW</sequence>
<dbReference type="SUPFAM" id="SSF56300">
    <property type="entry name" value="Metallo-dependent phosphatases"/>
    <property type="match status" value="1"/>
</dbReference>
<dbReference type="Proteomes" id="UP000179242">
    <property type="component" value="Unassembled WGS sequence"/>
</dbReference>
<dbReference type="Gene3D" id="3.60.21.10">
    <property type="match status" value="1"/>
</dbReference>
<dbReference type="InterPro" id="IPR029052">
    <property type="entry name" value="Metallo-depent_PP-like"/>
</dbReference>
<dbReference type="PANTHER" id="PTHR42850:SF2">
    <property type="entry name" value="BLL5683 PROTEIN"/>
    <property type="match status" value="1"/>
</dbReference>
<dbReference type="Pfam" id="PF00149">
    <property type="entry name" value="Metallophos"/>
    <property type="match status" value="1"/>
</dbReference>
<comment type="caution">
    <text evidence="2">The sequence shown here is derived from an EMBL/GenBank/DDBJ whole genome shotgun (WGS) entry which is preliminary data.</text>
</comment>
<reference evidence="2 3" key="1">
    <citation type="journal article" date="2016" name="Nat. Commun.">
        <title>Thousands of microbial genomes shed light on interconnected biogeochemical processes in an aquifer system.</title>
        <authorList>
            <person name="Anantharaman K."/>
            <person name="Brown C.T."/>
            <person name="Hug L.A."/>
            <person name="Sharon I."/>
            <person name="Castelle C.J."/>
            <person name="Probst A.J."/>
            <person name="Thomas B.C."/>
            <person name="Singh A."/>
            <person name="Wilkins M.J."/>
            <person name="Karaoz U."/>
            <person name="Brodie E.L."/>
            <person name="Williams K.H."/>
            <person name="Hubbard S.S."/>
            <person name="Banfield J.F."/>
        </authorList>
    </citation>
    <scope>NUCLEOTIDE SEQUENCE [LARGE SCALE GENOMIC DNA]</scope>
</reference>